<dbReference type="AlphaFoldDB" id="A0AAJ8M9X9"/>
<reference evidence="2" key="1">
    <citation type="submission" date="2013-07" db="EMBL/GenBank/DDBJ databases">
        <authorList>
            <consortium name="The Broad Institute Genome Sequencing Platform"/>
            <person name="Cuomo C."/>
            <person name="Litvintseva A."/>
            <person name="Chen Y."/>
            <person name="Heitman J."/>
            <person name="Sun S."/>
            <person name="Springer D."/>
            <person name="Dromer F."/>
            <person name="Young S.K."/>
            <person name="Zeng Q."/>
            <person name="Gargeya S."/>
            <person name="Fitzgerald M."/>
            <person name="Abouelleil A."/>
            <person name="Alvarado L."/>
            <person name="Berlin A.M."/>
            <person name="Chapman S.B."/>
            <person name="Dewar J."/>
            <person name="Goldberg J."/>
            <person name="Griggs A."/>
            <person name="Gujja S."/>
            <person name="Hansen M."/>
            <person name="Howarth C."/>
            <person name="Imamovic A."/>
            <person name="Larimer J."/>
            <person name="McCowan C."/>
            <person name="Murphy C."/>
            <person name="Pearson M."/>
            <person name="Priest M."/>
            <person name="Roberts A."/>
            <person name="Saif S."/>
            <person name="Shea T."/>
            <person name="Sykes S."/>
            <person name="Wortman J."/>
            <person name="Nusbaum C."/>
            <person name="Birren B."/>
        </authorList>
    </citation>
    <scope>NUCLEOTIDE SEQUENCE</scope>
    <source>
        <strain evidence="2">CBS 10118</strain>
    </source>
</reference>
<dbReference type="InterPro" id="IPR036869">
    <property type="entry name" value="J_dom_sf"/>
</dbReference>
<sequence>MTDFEIEEHPTYYDILQVEEDAEAVEVRKAYLRIAQQCHPDKCLDDPSAKETFQELQKAYEVLSDPQQRAAYDEHLEQLRHPPLPPIPVSCHSVFAPESPSPNRAPARPRFAQPPPYHPLFNMPIIVPPDVAWIKARLSQRVHLQPKILHPYWRPIVNRTPPMPPPPPPHFRPFPSSSAALPREYVHRMMVDMEVHMARVRWLAEVRARGGGCR</sequence>
<evidence type="ECO:0000259" key="1">
    <source>
        <dbReference type="PROSITE" id="PS50076"/>
    </source>
</evidence>
<dbReference type="CDD" id="cd06257">
    <property type="entry name" value="DnaJ"/>
    <property type="match status" value="1"/>
</dbReference>
<protein>
    <recommendedName>
        <fullName evidence="1">J domain-containing protein</fullName>
    </recommendedName>
</protein>
<dbReference type="GO" id="GO:0016558">
    <property type="term" value="P:protein import into peroxisome matrix"/>
    <property type="evidence" value="ECO:0007669"/>
    <property type="project" value="TreeGrafter"/>
</dbReference>
<dbReference type="Proteomes" id="UP000092730">
    <property type="component" value="Chromosome 3"/>
</dbReference>
<organism evidence="2 3">
    <name type="scientific">Kwoniella bestiolae CBS 10118</name>
    <dbReference type="NCBI Taxonomy" id="1296100"/>
    <lineage>
        <taxon>Eukaryota</taxon>
        <taxon>Fungi</taxon>
        <taxon>Dikarya</taxon>
        <taxon>Basidiomycota</taxon>
        <taxon>Agaricomycotina</taxon>
        <taxon>Tremellomycetes</taxon>
        <taxon>Tremellales</taxon>
        <taxon>Cryptococcaceae</taxon>
        <taxon>Kwoniella</taxon>
    </lineage>
</organism>
<dbReference type="InterPro" id="IPR001623">
    <property type="entry name" value="DnaJ_domain"/>
</dbReference>
<dbReference type="PROSITE" id="PS50076">
    <property type="entry name" value="DNAJ_2"/>
    <property type="match status" value="1"/>
</dbReference>
<dbReference type="EMBL" id="CP144543">
    <property type="protein sequence ID" value="WVW83054.1"/>
    <property type="molecule type" value="Genomic_DNA"/>
</dbReference>
<dbReference type="SUPFAM" id="SSF46565">
    <property type="entry name" value="Chaperone J-domain"/>
    <property type="match status" value="1"/>
</dbReference>
<name>A0AAJ8M9X9_9TREE</name>
<feature type="domain" description="J" evidence="1">
    <location>
        <begin position="11"/>
        <end position="76"/>
    </location>
</feature>
<dbReference type="GO" id="GO:0005829">
    <property type="term" value="C:cytosol"/>
    <property type="evidence" value="ECO:0007669"/>
    <property type="project" value="TreeGrafter"/>
</dbReference>
<dbReference type="PANTHER" id="PTHR45006:SF1">
    <property type="entry name" value="DNAJ-LIKE PROTEIN 1"/>
    <property type="match status" value="1"/>
</dbReference>
<dbReference type="InterPro" id="IPR052814">
    <property type="entry name" value="Peroxisomal_DnaJ"/>
</dbReference>
<proteinExistence type="predicted"/>
<dbReference type="SMART" id="SM00271">
    <property type="entry name" value="DnaJ"/>
    <property type="match status" value="1"/>
</dbReference>
<dbReference type="Pfam" id="PF00226">
    <property type="entry name" value="DnaJ"/>
    <property type="match status" value="1"/>
</dbReference>
<accession>A0AAJ8M9X9</accession>
<dbReference type="PANTHER" id="PTHR45006">
    <property type="entry name" value="DNAJ-LIKE PROTEIN 1"/>
    <property type="match status" value="1"/>
</dbReference>
<evidence type="ECO:0000313" key="2">
    <source>
        <dbReference type="EMBL" id="WVW83054.1"/>
    </source>
</evidence>
<dbReference type="GeneID" id="30213255"/>
<dbReference type="Gene3D" id="1.10.287.110">
    <property type="entry name" value="DnaJ domain"/>
    <property type="match status" value="1"/>
</dbReference>
<dbReference type="RefSeq" id="XP_065726068.1">
    <property type="nucleotide sequence ID" value="XM_065869996.1"/>
</dbReference>
<dbReference type="KEGG" id="kbi:30213255"/>
<reference evidence="2" key="2">
    <citation type="submission" date="2024-02" db="EMBL/GenBank/DDBJ databases">
        <title>Comparative genomics of Cryptococcus and Kwoniella reveals pathogenesis evolution and contrasting modes of karyotype evolution via chromosome fusion or intercentromeric recombination.</title>
        <authorList>
            <person name="Coelho M.A."/>
            <person name="David-Palma M."/>
            <person name="Shea T."/>
            <person name="Bowers K."/>
            <person name="McGinley-Smith S."/>
            <person name="Mohammad A.W."/>
            <person name="Gnirke A."/>
            <person name="Yurkov A.M."/>
            <person name="Nowrousian M."/>
            <person name="Sun S."/>
            <person name="Cuomo C.A."/>
            <person name="Heitman J."/>
        </authorList>
    </citation>
    <scope>NUCLEOTIDE SEQUENCE</scope>
    <source>
        <strain evidence="2">CBS 10118</strain>
    </source>
</reference>
<dbReference type="PROSITE" id="PS00636">
    <property type="entry name" value="DNAJ_1"/>
    <property type="match status" value="1"/>
</dbReference>
<gene>
    <name evidence="2" type="ORF">I302_105071</name>
</gene>
<dbReference type="InterPro" id="IPR018253">
    <property type="entry name" value="DnaJ_domain_CS"/>
</dbReference>
<dbReference type="PRINTS" id="PR00625">
    <property type="entry name" value="JDOMAIN"/>
</dbReference>
<evidence type="ECO:0000313" key="3">
    <source>
        <dbReference type="Proteomes" id="UP000092730"/>
    </source>
</evidence>
<keyword evidence="3" id="KW-1185">Reference proteome</keyword>